<reference evidence="1" key="2">
    <citation type="journal article" date="2015" name="Fish Shellfish Immunol.">
        <title>Early steps in the European eel (Anguilla anguilla)-Vibrio vulnificus interaction in the gills: Role of the RtxA13 toxin.</title>
        <authorList>
            <person name="Callol A."/>
            <person name="Pajuelo D."/>
            <person name="Ebbesson L."/>
            <person name="Teles M."/>
            <person name="MacKenzie S."/>
            <person name="Amaro C."/>
        </authorList>
    </citation>
    <scope>NUCLEOTIDE SEQUENCE</scope>
</reference>
<protein>
    <submittedName>
        <fullName evidence="1">Uncharacterized protein</fullName>
    </submittedName>
</protein>
<organism evidence="1">
    <name type="scientific">Anguilla anguilla</name>
    <name type="common">European freshwater eel</name>
    <name type="synonym">Muraena anguilla</name>
    <dbReference type="NCBI Taxonomy" id="7936"/>
    <lineage>
        <taxon>Eukaryota</taxon>
        <taxon>Metazoa</taxon>
        <taxon>Chordata</taxon>
        <taxon>Craniata</taxon>
        <taxon>Vertebrata</taxon>
        <taxon>Euteleostomi</taxon>
        <taxon>Actinopterygii</taxon>
        <taxon>Neopterygii</taxon>
        <taxon>Teleostei</taxon>
        <taxon>Anguilliformes</taxon>
        <taxon>Anguillidae</taxon>
        <taxon>Anguilla</taxon>
    </lineage>
</organism>
<reference evidence="1" key="1">
    <citation type="submission" date="2014-11" db="EMBL/GenBank/DDBJ databases">
        <authorList>
            <person name="Amaro Gonzalez C."/>
        </authorList>
    </citation>
    <scope>NUCLEOTIDE SEQUENCE</scope>
</reference>
<name>A0A0E9U1V6_ANGAN</name>
<evidence type="ECO:0000313" key="1">
    <source>
        <dbReference type="EMBL" id="JAH59766.1"/>
    </source>
</evidence>
<dbReference type="EMBL" id="GBXM01048811">
    <property type="protein sequence ID" value="JAH59766.1"/>
    <property type="molecule type" value="Transcribed_RNA"/>
</dbReference>
<proteinExistence type="predicted"/>
<accession>A0A0E9U1V6</accession>
<dbReference type="AlphaFoldDB" id="A0A0E9U1V6"/>
<sequence length="50" mass="5909">MNQYFRSFWKKWTPCAPDQRRKGPSRLLPATSPKAKECHGMGLCQCPWQR</sequence>